<proteinExistence type="predicted"/>
<protein>
    <submittedName>
        <fullName evidence="1">Uncharacterized protein</fullName>
    </submittedName>
</protein>
<accession>D4K6N5</accession>
<name>D4K6N5_9FIRM</name>
<dbReference type="Proteomes" id="UP000007059">
    <property type="component" value="Chromosome"/>
</dbReference>
<evidence type="ECO:0000313" key="1">
    <source>
        <dbReference type="EMBL" id="CBL00498.1"/>
    </source>
</evidence>
<gene>
    <name evidence="1" type="ORF">FPR_00250</name>
</gene>
<dbReference type="EMBL" id="FP929046">
    <property type="protein sequence ID" value="CBL00498.1"/>
    <property type="molecule type" value="Genomic_DNA"/>
</dbReference>
<sequence>MAKTLGSKLDGLVPTCCAMLPTWVFTSSNKPERLDMIAAVSSDLIQSEIALRTVSIQSPSLAEVVDKGLEKVQEKNNVGQKLHKAPPFVDGWIKTRLGARTFKQLQTTEGYPLLLKPPYGT</sequence>
<dbReference type="RefSeq" id="WP_015536496.1">
    <property type="nucleotide sequence ID" value="NC_021020.1"/>
</dbReference>
<organism evidence="1 2">
    <name type="scientific">Faecalibacterium prausnitzii SL3/3</name>
    <dbReference type="NCBI Taxonomy" id="657322"/>
    <lineage>
        <taxon>Bacteria</taxon>
        <taxon>Bacillati</taxon>
        <taxon>Bacillota</taxon>
        <taxon>Clostridia</taxon>
        <taxon>Eubacteriales</taxon>
        <taxon>Oscillospiraceae</taxon>
        <taxon>Faecalibacterium</taxon>
    </lineage>
</organism>
<dbReference type="HOGENOM" id="CLU_2034589_0_0_9"/>
<dbReference type="KEGG" id="fpa:FPR_00250"/>
<reference evidence="1 2" key="1">
    <citation type="submission" date="2010-03" db="EMBL/GenBank/DDBJ databases">
        <title>The genome sequence of Faecalibacterium prausnitzii SL3/3.</title>
        <authorList>
            <consortium name="metaHIT consortium -- http://www.metahit.eu/"/>
            <person name="Pajon A."/>
            <person name="Turner K."/>
            <person name="Parkhill J."/>
            <person name="Duncan S."/>
            <person name="Flint H."/>
        </authorList>
    </citation>
    <scope>NUCLEOTIDE SEQUENCE [LARGE SCALE GENOMIC DNA]</scope>
    <source>
        <strain evidence="1 2">SL3/3</strain>
    </source>
</reference>
<dbReference type="AlphaFoldDB" id="D4K6N5"/>
<reference evidence="1 2" key="2">
    <citation type="submission" date="2010-03" db="EMBL/GenBank/DDBJ databases">
        <authorList>
            <person name="Pajon A."/>
        </authorList>
    </citation>
    <scope>NUCLEOTIDE SEQUENCE [LARGE SCALE GENOMIC DNA]</scope>
    <source>
        <strain evidence="1 2">SL3/3</strain>
    </source>
</reference>
<evidence type="ECO:0000313" key="2">
    <source>
        <dbReference type="Proteomes" id="UP000007059"/>
    </source>
</evidence>